<accession>A0AAV9H8H7</accession>
<feature type="binding site" evidence="16">
    <location>
        <begin position="438"/>
        <end position="447"/>
    </location>
    <ligand>
        <name>S-adenosyl-L-methionine</name>
        <dbReference type="ChEBI" id="CHEBI:59789"/>
    </ligand>
</feature>
<dbReference type="PANTHER" id="PTHR21451">
    <property type="entry name" value="HISTONE H3 METHYLTRANSFERASE"/>
    <property type="match status" value="1"/>
</dbReference>
<evidence type="ECO:0000256" key="15">
    <source>
        <dbReference type="PIRNR" id="PIRNR017570"/>
    </source>
</evidence>
<keyword evidence="9 15" id="KW-0156">Chromatin regulator</keyword>
<feature type="region of interest" description="Disordered" evidence="17">
    <location>
        <begin position="215"/>
        <end position="234"/>
    </location>
</feature>
<dbReference type="EMBL" id="MU865913">
    <property type="protein sequence ID" value="KAK4456204.1"/>
    <property type="molecule type" value="Genomic_DNA"/>
</dbReference>
<comment type="similarity">
    <text evidence="15">Belongs to the class I-like SAM-binding methyltransferase superfamily. DOT1 family.</text>
</comment>
<comment type="caution">
    <text evidence="19">The sequence shown here is derived from an EMBL/GenBank/DDBJ whole genome shotgun (WGS) entry which is preliminary data.</text>
</comment>
<evidence type="ECO:0000256" key="5">
    <source>
        <dbReference type="ARBA" id="ARBA00022603"/>
    </source>
</evidence>
<evidence type="ECO:0000256" key="17">
    <source>
        <dbReference type="SAM" id="MobiDB-lite"/>
    </source>
</evidence>
<dbReference type="PROSITE" id="PS51569">
    <property type="entry name" value="DOT1"/>
    <property type="match status" value="1"/>
</dbReference>
<keyword evidence="20" id="KW-1185">Reference proteome</keyword>
<evidence type="ECO:0000256" key="12">
    <source>
        <dbReference type="ARBA" id="ARBA00023242"/>
    </source>
</evidence>
<evidence type="ECO:0000256" key="6">
    <source>
        <dbReference type="ARBA" id="ARBA00022679"/>
    </source>
</evidence>
<proteinExistence type="inferred from homology"/>
<sequence length="595" mass="65374">MGRHGLLRARSSIPSPAIDLDIPPHLIACLPLRPSPFVIIFSIIPLFIGSAPRDRLSPGRHSCRLPSGFPWSASVHPTARRHASSLPTCTPAFGSYIMSIFNQKSKFKVKTEVRTVRQAVAPKPKPTPNPQTSAAAPSSATGAKSRKNGLLSAPSSRASPKSTSAHPSPRPTEGSNSSGARKRRAGSSRSPASPSFSDSEDEDEDWEDSLDARKRMKRAHEAQQPSDPNRVVRHPKLWTGAGGDEADIARLPIIHASGFASLEQKCQPVLGLGPDEVRVRLHYPGARHPERYELVWGKDKIDAVKDIMTVVDFVASTYLVDDEADFLVDQNTGICRRLERAKNTNDGVAFKAALREYNERILSLQKQGTIGRNLDAMRGLPRDLVAFVLDQVYDRTVAPKVDLLAKYENGTDNVYGELLHPFISDFLERTQAKSDQVFVDLGSGVGNVVLQAALEIGCESWGCEMMENACGLAEAQEKEFLARCRLWGIASGKVHLERGDFRKNEKILSALKRADVVLVNNQAFTSQLNDNLVNMFLDLKPGCKIVSLKTFVHDNKIAENDVATSILEVEQLTYPEEYVSWTSASGTYCISTRKG</sequence>
<evidence type="ECO:0000256" key="16">
    <source>
        <dbReference type="PIRSR" id="PIRSR017570-1"/>
    </source>
</evidence>
<dbReference type="GO" id="GO:0031509">
    <property type="term" value="P:subtelomeric heterochromatin formation"/>
    <property type="evidence" value="ECO:0007669"/>
    <property type="project" value="InterPro"/>
</dbReference>
<dbReference type="CDD" id="cd02440">
    <property type="entry name" value="AdoMet_MTases"/>
    <property type="match status" value="1"/>
</dbReference>
<evidence type="ECO:0000256" key="11">
    <source>
        <dbReference type="ARBA" id="ARBA00023163"/>
    </source>
</evidence>
<evidence type="ECO:0000256" key="4">
    <source>
        <dbReference type="ARBA" id="ARBA00020987"/>
    </source>
</evidence>
<evidence type="ECO:0000256" key="7">
    <source>
        <dbReference type="ARBA" id="ARBA00022691"/>
    </source>
</evidence>
<organism evidence="19 20">
    <name type="scientific">Podospora aff. communis PSN243</name>
    <dbReference type="NCBI Taxonomy" id="3040156"/>
    <lineage>
        <taxon>Eukaryota</taxon>
        <taxon>Fungi</taxon>
        <taxon>Dikarya</taxon>
        <taxon>Ascomycota</taxon>
        <taxon>Pezizomycotina</taxon>
        <taxon>Sordariomycetes</taxon>
        <taxon>Sordariomycetidae</taxon>
        <taxon>Sordariales</taxon>
        <taxon>Podosporaceae</taxon>
        <taxon>Podospora</taxon>
    </lineage>
</organism>
<evidence type="ECO:0000256" key="2">
    <source>
        <dbReference type="ARBA" id="ARBA00004123"/>
    </source>
</evidence>
<evidence type="ECO:0000256" key="1">
    <source>
        <dbReference type="ARBA" id="ARBA00003482"/>
    </source>
</evidence>
<feature type="compositionally biased region" description="Low complexity" evidence="17">
    <location>
        <begin position="130"/>
        <end position="141"/>
    </location>
</feature>
<dbReference type="EC" id="2.1.1.360" evidence="3 15"/>
<keyword evidence="7 15" id="KW-0949">S-adenosyl-L-methionine</keyword>
<evidence type="ECO:0000259" key="18">
    <source>
        <dbReference type="PROSITE" id="PS51569"/>
    </source>
</evidence>
<dbReference type="FunFam" id="3.40.50.150:FF:000033">
    <property type="entry name" value="Histone-lysine N-methyltransferase, H3 lysine-79 specific"/>
    <property type="match status" value="1"/>
</dbReference>
<dbReference type="InterPro" id="IPR030445">
    <property type="entry name" value="H3-K79_meTrfase"/>
</dbReference>
<feature type="compositionally biased region" description="Acidic residues" evidence="17">
    <location>
        <begin position="198"/>
        <end position="208"/>
    </location>
</feature>
<comment type="subcellular location">
    <subcellularLocation>
        <location evidence="2 15">Nucleus</location>
    </subcellularLocation>
</comment>
<dbReference type="GO" id="GO:0000786">
    <property type="term" value="C:nucleosome"/>
    <property type="evidence" value="ECO:0007669"/>
    <property type="project" value="InterPro"/>
</dbReference>
<dbReference type="GO" id="GO:0140956">
    <property type="term" value="F:histone H3K79 trimethyltransferase activity"/>
    <property type="evidence" value="ECO:0007669"/>
    <property type="project" value="UniProtKB-EC"/>
</dbReference>
<keyword evidence="11 15" id="KW-0804">Transcription</keyword>
<evidence type="ECO:0000256" key="14">
    <source>
        <dbReference type="ARBA" id="ARBA00047770"/>
    </source>
</evidence>
<evidence type="ECO:0000256" key="8">
    <source>
        <dbReference type="ARBA" id="ARBA00022737"/>
    </source>
</evidence>
<dbReference type="Proteomes" id="UP001321760">
    <property type="component" value="Unassembled WGS sequence"/>
</dbReference>
<dbReference type="GO" id="GO:0042393">
    <property type="term" value="F:histone binding"/>
    <property type="evidence" value="ECO:0007669"/>
    <property type="project" value="InterPro"/>
</dbReference>
<evidence type="ECO:0000256" key="13">
    <source>
        <dbReference type="ARBA" id="ARBA00029821"/>
    </source>
</evidence>
<dbReference type="SUPFAM" id="SSF53335">
    <property type="entry name" value="S-adenosyl-L-methionine-dependent methyltransferases"/>
    <property type="match status" value="1"/>
</dbReference>
<comment type="function">
    <text evidence="1 15">Histone methyltransferase that specifically trimethylates histone H3 to form H3K79me3. This methylation is required for telomere silencing and for the pachytene checkpoint during the meiotic cell cycle by allowing the recruitment of RAD9 to double strand breaks. Nucleosomes are preferred as substrate compared to free histone.</text>
</comment>
<feature type="binding site" evidence="16">
    <location>
        <begin position="415"/>
        <end position="418"/>
    </location>
    <ligand>
        <name>S-adenosyl-L-methionine</name>
        <dbReference type="ChEBI" id="CHEBI:59789"/>
    </ligand>
</feature>
<evidence type="ECO:0000313" key="20">
    <source>
        <dbReference type="Proteomes" id="UP001321760"/>
    </source>
</evidence>
<keyword evidence="12 15" id="KW-0539">Nucleus</keyword>
<dbReference type="GO" id="GO:0006281">
    <property type="term" value="P:DNA repair"/>
    <property type="evidence" value="ECO:0007669"/>
    <property type="project" value="InterPro"/>
</dbReference>
<feature type="compositionally biased region" description="Low complexity" evidence="17">
    <location>
        <begin position="187"/>
        <end position="197"/>
    </location>
</feature>
<dbReference type="PIRSF" id="PIRSF017570">
    <property type="entry name" value="Histone_H3-K79_MeTrfase"/>
    <property type="match status" value="1"/>
</dbReference>
<evidence type="ECO:0000256" key="10">
    <source>
        <dbReference type="ARBA" id="ARBA00023015"/>
    </source>
</evidence>
<evidence type="ECO:0000313" key="19">
    <source>
        <dbReference type="EMBL" id="KAK4456204.1"/>
    </source>
</evidence>
<dbReference type="InterPro" id="IPR029063">
    <property type="entry name" value="SAM-dependent_MTases_sf"/>
</dbReference>
<reference evidence="19" key="2">
    <citation type="submission" date="2023-05" db="EMBL/GenBank/DDBJ databases">
        <authorList>
            <consortium name="Lawrence Berkeley National Laboratory"/>
            <person name="Steindorff A."/>
            <person name="Hensen N."/>
            <person name="Bonometti L."/>
            <person name="Westerberg I."/>
            <person name="Brannstrom I.O."/>
            <person name="Guillou S."/>
            <person name="Cros-Aarteil S."/>
            <person name="Calhoun S."/>
            <person name="Haridas S."/>
            <person name="Kuo A."/>
            <person name="Mondo S."/>
            <person name="Pangilinan J."/>
            <person name="Riley R."/>
            <person name="Labutti K."/>
            <person name="Andreopoulos B."/>
            <person name="Lipzen A."/>
            <person name="Chen C."/>
            <person name="Yanf M."/>
            <person name="Daum C."/>
            <person name="Ng V."/>
            <person name="Clum A."/>
            <person name="Ohm R."/>
            <person name="Martin F."/>
            <person name="Silar P."/>
            <person name="Natvig D."/>
            <person name="Lalanne C."/>
            <person name="Gautier V."/>
            <person name="Ament-Velasquez S.L."/>
            <person name="Kruys A."/>
            <person name="Hutchinson M.I."/>
            <person name="Powell A.J."/>
            <person name="Barry K."/>
            <person name="Miller A.N."/>
            <person name="Grigoriev I.V."/>
            <person name="Debuchy R."/>
            <person name="Gladieux P."/>
            <person name="Thoren M.H."/>
            <person name="Johannesson H."/>
        </authorList>
    </citation>
    <scope>NUCLEOTIDE SEQUENCE</scope>
    <source>
        <strain evidence="19">PSN243</strain>
    </source>
</reference>
<dbReference type="AlphaFoldDB" id="A0AAV9H8H7"/>
<dbReference type="GO" id="GO:0005634">
    <property type="term" value="C:nucleus"/>
    <property type="evidence" value="ECO:0007669"/>
    <property type="project" value="UniProtKB-SubCell"/>
</dbReference>
<protein>
    <recommendedName>
        <fullName evidence="4 15">Histone-lysine N-methyltransferase, H3 lysine-79 specific</fullName>
        <ecNumber evidence="3 15">2.1.1.360</ecNumber>
    </recommendedName>
    <alternativeName>
        <fullName evidence="13 15">Histone H3-K79 methyltransferase</fullName>
    </alternativeName>
</protein>
<feature type="region of interest" description="Disordered" evidence="17">
    <location>
        <begin position="118"/>
        <end position="208"/>
    </location>
</feature>
<dbReference type="GO" id="GO:0032259">
    <property type="term" value="P:methylation"/>
    <property type="evidence" value="ECO:0007669"/>
    <property type="project" value="UniProtKB-KW"/>
</dbReference>
<comment type="catalytic activity">
    <reaction evidence="14 15">
        <text>L-lysyl(79)-[histone H3] + 3 S-adenosyl-L-methionine = N(6),N(6),N(6)-trimethyl-L-lysyl(79)-[histone H3] + 3 S-adenosyl-L-homocysteine + 3 H(+)</text>
        <dbReference type="Rhea" id="RHEA:60328"/>
        <dbReference type="Rhea" id="RHEA-COMP:15549"/>
        <dbReference type="Rhea" id="RHEA-COMP:15552"/>
        <dbReference type="ChEBI" id="CHEBI:15378"/>
        <dbReference type="ChEBI" id="CHEBI:29969"/>
        <dbReference type="ChEBI" id="CHEBI:57856"/>
        <dbReference type="ChEBI" id="CHEBI:59789"/>
        <dbReference type="ChEBI" id="CHEBI:61961"/>
        <dbReference type="EC" id="2.1.1.360"/>
    </reaction>
</comment>
<dbReference type="InterPro" id="IPR021162">
    <property type="entry name" value="Dot1"/>
</dbReference>
<gene>
    <name evidence="19" type="ORF">QBC34DRAFT_389259</name>
</gene>
<evidence type="ECO:0000256" key="9">
    <source>
        <dbReference type="ARBA" id="ARBA00022853"/>
    </source>
</evidence>
<evidence type="ECO:0000256" key="3">
    <source>
        <dbReference type="ARBA" id="ARBA00012190"/>
    </source>
</evidence>
<keyword evidence="6 15" id="KW-0808">Transferase</keyword>
<reference evidence="19" key="1">
    <citation type="journal article" date="2023" name="Mol. Phylogenet. Evol.">
        <title>Genome-scale phylogeny and comparative genomics of the fungal order Sordariales.</title>
        <authorList>
            <person name="Hensen N."/>
            <person name="Bonometti L."/>
            <person name="Westerberg I."/>
            <person name="Brannstrom I.O."/>
            <person name="Guillou S."/>
            <person name="Cros-Aarteil S."/>
            <person name="Calhoun S."/>
            <person name="Haridas S."/>
            <person name="Kuo A."/>
            <person name="Mondo S."/>
            <person name="Pangilinan J."/>
            <person name="Riley R."/>
            <person name="LaButti K."/>
            <person name="Andreopoulos B."/>
            <person name="Lipzen A."/>
            <person name="Chen C."/>
            <person name="Yan M."/>
            <person name="Daum C."/>
            <person name="Ng V."/>
            <person name="Clum A."/>
            <person name="Steindorff A."/>
            <person name="Ohm R.A."/>
            <person name="Martin F."/>
            <person name="Silar P."/>
            <person name="Natvig D.O."/>
            <person name="Lalanne C."/>
            <person name="Gautier V."/>
            <person name="Ament-Velasquez S.L."/>
            <person name="Kruys A."/>
            <person name="Hutchinson M.I."/>
            <person name="Powell A.J."/>
            <person name="Barry K."/>
            <person name="Miller A.N."/>
            <person name="Grigoriev I.V."/>
            <person name="Debuchy R."/>
            <person name="Gladieux P."/>
            <person name="Hiltunen Thoren M."/>
            <person name="Johannesson H."/>
        </authorList>
    </citation>
    <scope>NUCLEOTIDE SEQUENCE</scope>
    <source>
        <strain evidence="19">PSN243</strain>
    </source>
</reference>
<dbReference type="Pfam" id="PF08123">
    <property type="entry name" value="DOT1"/>
    <property type="match status" value="1"/>
</dbReference>
<dbReference type="PANTHER" id="PTHR21451:SF0">
    <property type="entry name" value="HISTONE-LYSINE N-METHYLTRANSFERASE, H3 LYSINE-79 SPECIFIC"/>
    <property type="match status" value="1"/>
</dbReference>
<dbReference type="Gene3D" id="1.10.260.170">
    <property type="match status" value="1"/>
</dbReference>
<keyword evidence="8" id="KW-0677">Repeat</keyword>
<keyword evidence="10 15" id="KW-0805">Transcription regulation</keyword>
<feature type="domain" description="DOT1" evidence="18">
    <location>
        <begin position="277"/>
        <end position="595"/>
    </location>
</feature>
<dbReference type="InterPro" id="IPR025789">
    <property type="entry name" value="DOT1_dom"/>
</dbReference>
<feature type="binding site" evidence="16">
    <location>
        <position position="464"/>
    </location>
    <ligand>
        <name>S-adenosyl-L-methionine</name>
        <dbReference type="ChEBI" id="CHEBI:59789"/>
    </ligand>
</feature>
<name>A0AAV9H8H7_9PEZI</name>
<dbReference type="GO" id="GO:0000077">
    <property type="term" value="P:DNA damage checkpoint signaling"/>
    <property type="evidence" value="ECO:0007669"/>
    <property type="project" value="InterPro"/>
</dbReference>
<dbReference type="GO" id="GO:0000781">
    <property type="term" value="C:chromosome, telomeric region"/>
    <property type="evidence" value="ECO:0007669"/>
    <property type="project" value="GOC"/>
</dbReference>
<keyword evidence="5 15" id="KW-0489">Methyltransferase</keyword>
<feature type="binding site" evidence="16">
    <location>
        <begin position="500"/>
        <end position="501"/>
    </location>
    <ligand>
        <name>S-adenosyl-L-methionine</name>
        <dbReference type="ChEBI" id="CHEBI:59789"/>
    </ligand>
</feature>
<dbReference type="Gene3D" id="3.40.50.150">
    <property type="entry name" value="Vaccinia Virus protein VP39"/>
    <property type="match status" value="1"/>
</dbReference>
<feature type="compositionally biased region" description="Polar residues" evidence="17">
    <location>
        <begin position="153"/>
        <end position="166"/>
    </location>
</feature>